<proteinExistence type="predicted"/>
<feature type="domain" description="WRKY" evidence="7">
    <location>
        <begin position="1"/>
        <end position="51"/>
    </location>
</feature>
<sequence>MTNNHRYPRFYFRCAYRDEHGCSAKKQVQQTEDDPSLFDVTYFGDHTTACPRDAPVPRGRGGRHRRAAASPHQLHAGRRERQVVSMAVLRRRGAACAELAGGGEGADASEHG</sequence>
<name>A0A0A9HU71_ARUDO</name>
<evidence type="ECO:0000256" key="5">
    <source>
        <dbReference type="ARBA" id="ARBA00023242"/>
    </source>
</evidence>
<feature type="region of interest" description="Disordered" evidence="6">
    <location>
        <begin position="49"/>
        <end position="80"/>
    </location>
</feature>
<keyword evidence="5" id="KW-0539">Nucleus</keyword>
<evidence type="ECO:0000259" key="7">
    <source>
        <dbReference type="PROSITE" id="PS50811"/>
    </source>
</evidence>
<dbReference type="GO" id="GO:0000976">
    <property type="term" value="F:transcription cis-regulatory region binding"/>
    <property type="evidence" value="ECO:0007669"/>
    <property type="project" value="TreeGrafter"/>
</dbReference>
<evidence type="ECO:0000256" key="2">
    <source>
        <dbReference type="ARBA" id="ARBA00023015"/>
    </source>
</evidence>
<evidence type="ECO:0000256" key="3">
    <source>
        <dbReference type="ARBA" id="ARBA00023125"/>
    </source>
</evidence>
<dbReference type="Gene3D" id="2.20.25.80">
    <property type="entry name" value="WRKY domain"/>
    <property type="match status" value="1"/>
</dbReference>
<dbReference type="AlphaFoldDB" id="A0A0A9HU71"/>
<organism evidence="8">
    <name type="scientific">Arundo donax</name>
    <name type="common">Giant reed</name>
    <name type="synonym">Donax arundinaceus</name>
    <dbReference type="NCBI Taxonomy" id="35708"/>
    <lineage>
        <taxon>Eukaryota</taxon>
        <taxon>Viridiplantae</taxon>
        <taxon>Streptophyta</taxon>
        <taxon>Embryophyta</taxon>
        <taxon>Tracheophyta</taxon>
        <taxon>Spermatophyta</taxon>
        <taxon>Magnoliopsida</taxon>
        <taxon>Liliopsida</taxon>
        <taxon>Poales</taxon>
        <taxon>Poaceae</taxon>
        <taxon>PACMAD clade</taxon>
        <taxon>Arundinoideae</taxon>
        <taxon>Arundineae</taxon>
        <taxon>Arundo</taxon>
    </lineage>
</organism>
<dbReference type="SUPFAM" id="SSF118290">
    <property type="entry name" value="WRKY DNA-binding domain"/>
    <property type="match status" value="1"/>
</dbReference>
<dbReference type="InterPro" id="IPR044810">
    <property type="entry name" value="WRKY_plant"/>
</dbReference>
<comment type="subcellular location">
    <subcellularLocation>
        <location evidence="1">Nucleus</location>
    </subcellularLocation>
</comment>
<accession>A0A0A9HU71</accession>
<reference evidence="8" key="1">
    <citation type="submission" date="2014-09" db="EMBL/GenBank/DDBJ databases">
        <authorList>
            <person name="Magalhaes I.L.F."/>
            <person name="Oliveira U."/>
            <person name="Santos F.R."/>
            <person name="Vidigal T.H.D.A."/>
            <person name="Brescovit A.D."/>
            <person name="Santos A.J."/>
        </authorList>
    </citation>
    <scope>NUCLEOTIDE SEQUENCE</scope>
    <source>
        <tissue evidence="8">Shoot tissue taken approximately 20 cm above the soil surface</tissue>
    </source>
</reference>
<evidence type="ECO:0000256" key="1">
    <source>
        <dbReference type="ARBA" id="ARBA00004123"/>
    </source>
</evidence>
<keyword evidence="3" id="KW-0238">DNA-binding</keyword>
<dbReference type="PANTHER" id="PTHR32096">
    <property type="entry name" value="WRKY TRANSCRIPTION FACTOR 30-RELATED-RELATED"/>
    <property type="match status" value="1"/>
</dbReference>
<evidence type="ECO:0000256" key="4">
    <source>
        <dbReference type="ARBA" id="ARBA00023163"/>
    </source>
</evidence>
<dbReference type="PROSITE" id="PS50811">
    <property type="entry name" value="WRKY"/>
    <property type="match status" value="1"/>
</dbReference>
<keyword evidence="4" id="KW-0804">Transcription</keyword>
<keyword evidence="2" id="KW-0805">Transcription regulation</keyword>
<dbReference type="InterPro" id="IPR003657">
    <property type="entry name" value="WRKY_dom"/>
</dbReference>
<dbReference type="PANTHER" id="PTHR32096:SF146">
    <property type="entry name" value="WRKY TRANSCRIPTION FACTOR 19-RELATED"/>
    <property type="match status" value="1"/>
</dbReference>
<dbReference type="EMBL" id="GBRH01159450">
    <property type="protein sequence ID" value="JAE38446.1"/>
    <property type="molecule type" value="Transcribed_RNA"/>
</dbReference>
<reference evidence="8" key="2">
    <citation type="journal article" date="2015" name="Data Brief">
        <title>Shoot transcriptome of the giant reed, Arundo donax.</title>
        <authorList>
            <person name="Barrero R.A."/>
            <person name="Guerrero F.D."/>
            <person name="Moolhuijzen P."/>
            <person name="Goolsby J.A."/>
            <person name="Tidwell J."/>
            <person name="Bellgard S.E."/>
            <person name="Bellgard M.I."/>
        </authorList>
    </citation>
    <scope>NUCLEOTIDE SEQUENCE</scope>
    <source>
        <tissue evidence="8">Shoot tissue taken approximately 20 cm above the soil surface</tissue>
    </source>
</reference>
<dbReference type="InterPro" id="IPR036576">
    <property type="entry name" value="WRKY_dom_sf"/>
</dbReference>
<evidence type="ECO:0000256" key="6">
    <source>
        <dbReference type="SAM" id="MobiDB-lite"/>
    </source>
</evidence>
<protein>
    <recommendedName>
        <fullName evidence="7">WRKY domain-containing protein</fullName>
    </recommendedName>
</protein>
<dbReference type="Pfam" id="PF03106">
    <property type="entry name" value="WRKY"/>
    <property type="match status" value="1"/>
</dbReference>
<dbReference type="GO" id="GO:0003700">
    <property type="term" value="F:DNA-binding transcription factor activity"/>
    <property type="evidence" value="ECO:0007669"/>
    <property type="project" value="InterPro"/>
</dbReference>
<dbReference type="SMART" id="SM00774">
    <property type="entry name" value="WRKY"/>
    <property type="match status" value="1"/>
</dbReference>
<dbReference type="GO" id="GO:0005634">
    <property type="term" value="C:nucleus"/>
    <property type="evidence" value="ECO:0007669"/>
    <property type="project" value="UniProtKB-SubCell"/>
</dbReference>
<evidence type="ECO:0000313" key="8">
    <source>
        <dbReference type="EMBL" id="JAE38446.1"/>
    </source>
</evidence>